<dbReference type="EMBL" id="AYYC01000709">
    <property type="protein sequence ID" value="ETK04023.1"/>
    <property type="molecule type" value="Genomic_DNA"/>
</dbReference>
<evidence type="ECO:0000313" key="1">
    <source>
        <dbReference type="EMBL" id="ETK04023.1"/>
    </source>
</evidence>
<gene>
    <name evidence="1" type="ORF">T229_11300</name>
</gene>
<organism evidence="1 2">
    <name type="scientific">Tannerella sp. oral taxon BU063 isolate Cell 5</name>
    <dbReference type="NCBI Taxonomy" id="1410950"/>
    <lineage>
        <taxon>Bacteria</taxon>
        <taxon>Pseudomonadati</taxon>
        <taxon>Bacteroidota</taxon>
        <taxon>Bacteroidia</taxon>
        <taxon>Bacteroidales</taxon>
        <taxon>Tannerellaceae</taxon>
        <taxon>Tannerella</taxon>
    </lineage>
</organism>
<dbReference type="AlphaFoldDB" id="W2CAG5"/>
<comment type="caution">
    <text evidence="1">The sequence shown here is derived from an EMBL/GenBank/DDBJ whole genome shotgun (WGS) entry which is preliminary data.</text>
</comment>
<protein>
    <submittedName>
        <fullName evidence="1">Uncharacterized protein</fullName>
    </submittedName>
</protein>
<dbReference type="PATRIC" id="fig|1410950.3.peg.1673"/>
<name>W2CAG5_9BACT</name>
<dbReference type="Proteomes" id="UP000018872">
    <property type="component" value="Unassembled WGS sequence"/>
</dbReference>
<accession>W2CAG5</accession>
<evidence type="ECO:0000313" key="2">
    <source>
        <dbReference type="Proteomes" id="UP000018872"/>
    </source>
</evidence>
<proteinExistence type="predicted"/>
<reference evidence="1 2" key="1">
    <citation type="submission" date="2013-11" db="EMBL/GenBank/DDBJ databases">
        <title>Single cell genomics of uncultured Tannerella BU063 (oral taxon 286).</title>
        <authorList>
            <person name="Beall C.J."/>
            <person name="Campbell A.G."/>
            <person name="Griffen A.L."/>
            <person name="Podar M."/>
            <person name="Leys E.J."/>
        </authorList>
    </citation>
    <scope>NUCLEOTIDE SEQUENCE [LARGE SCALE GENOMIC DNA]</scope>
    <source>
        <strain evidence="1">Cell 5</strain>
    </source>
</reference>
<sequence>MSVGEGELRNKQARNMSNGKCYCAYCGQSFKSVSELTRAGLCARHPDGPVRGKHKLYEGTEKTAYTCKYCGAEARTIDRLTASTCLHHPKGHHRGHHEPAL</sequence>